<organism evidence="1 2">
    <name type="scientific">Dreissena polymorpha</name>
    <name type="common">Zebra mussel</name>
    <name type="synonym">Mytilus polymorpha</name>
    <dbReference type="NCBI Taxonomy" id="45954"/>
    <lineage>
        <taxon>Eukaryota</taxon>
        <taxon>Metazoa</taxon>
        <taxon>Spiralia</taxon>
        <taxon>Lophotrochozoa</taxon>
        <taxon>Mollusca</taxon>
        <taxon>Bivalvia</taxon>
        <taxon>Autobranchia</taxon>
        <taxon>Heteroconchia</taxon>
        <taxon>Euheterodonta</taxon>
        <taxon>Imparidentia</taxon>
        <taxon>Neoheterodontei</taxon>
        <taxon>Myida</taxon>
        <taxon>Dreissenoidea</taxon>
        <taxon>Dreissenidae</taxon>
        <taxon>Dreissena</taxon>
    </lineage>
</organism>
<keyword evidence="2" id="KW-1185">Reference proteome</keyword>
<name>A0A9D3Z7J7_DREPO</name>
<reference evidence="1" key="2">
    <citation type="submission" date="2020-11" db="EMBL/GenBank/DDBJ databases">
        <authorList>
            <person name="McCartney M.A."/>
            <person name="Auch B."/>
            <person name="Kono T."/>
            <person name="Mallez S."/>
            <person name="Becker A."/>
            <person name="Gohl D.M."/>
            <person name="Silverstein K.A.T."/>
            <person name="Koren S."/>
            <person name="Bechman K.B."/>
            <person name="Herman A."/>
            <person name="Abrahante J.E."/>
            <person name="Garbe J."/>
        </authorList>
    </citation>
    <scope>NUCLEOTIDE SEQUENCE</scope>
    <source>
        <strain evidence="1">Duluth1</strain>
        <tissue evidence="1">Whole animal</tissue>
    </source>
</reference>
<evidence type="ECO:0000313" key="1">
    <source>
        <dbReference type="EMBL" id="KAH3712196.1"/>
    </source>
</evidence>
<dbReference type="AlphaFoldDB" id="A0A9D3Z7J7"/>
<accession>A0A9D3Z7J7</accession>
<proteinExistence type="predicted"/>
<dbReference type="EMBL" id="JAIWYP010000014">
    <property type="protein sequence ID" value="KAH3712196.1"/>
    <property type="molecule type" value="Genomic_DNA"/>
</dbReference>
<sequence length="50" mass="5437">MEALVGQLQTMVNQFKQVQAGKPVHVPIVDVEGMSVSEIIALDKNCLQTV</sequence>
<evidence type="ECO:0000313" key="2">
    <source>
        <dbReference type="Proteomes" id="UP000828390"/>
    </source>
</evidence>
<gene>
    <name evidence="1" type="ORF">DPMN_071879</name>
</gene>
<dbReference type="Proteomes" id="UP000828390">
    <property type="component" value="Unassembled WGS sequence"/>
</dbReference>
<comment type="caution">
    <text evidence="1">The sequence shown here is derived from an EMBL/GenBank/DDBJ whole genome shotgun (WGS) entry which is preliminary data.</text>
</comment>
<reference evidence="1" key="1">
    <citation type="journal article" date="2019" name="bioRxiv">
        <title>The Genome of the Zebra Mussel, Dreissena polymorpha: A Resource for Invasive Species Research.</title>
        <authorList>
            <person name="McCartney M.A."/>
            <person name="Auch B."/>
            <person name="Kono T."/>
            <person name="Mallez S."/>
            <person name="Zhang Y."/>
            <person name="Obille A."/>
            <person name="Becker A."/>
            <person name="Abrahante J.E."/>
            <person name="Garbe J."/>
            <person name="Badalamenti J.P."/>
            <person name="Herman A."/>
            <person name="Mangelson H."/>
            <person name="Liachko I."/>
            <person name="Sullivan S."/>
            <person name="Sone E.D."/>
            <person name="Koren S."/>
            <person name="Silverstein K.A.T."/>
            <person name="Beckman K.B."/>
            <person name="Gohl D.M."/>
        </authorList>
    </citation>
    <scope>NUCLEOTIDE SEQUENCE</scope>
    <source>
        <strain evidence="1">Duluth1</strain>
        <tissue evidence="1">Whole animal</tissue>
    </source>
</reference>
<protein>
    <submittedName>
        <fullName evidence="1">Uncharacterized protein</fullName>
    </submittedName>
</protein>